<dbReference type="Gene3D" id="1.20.1530.20">
    <property type="match status" value="1"/>
</dbReference>
<keyword evidence="3 5" id="KW-1133">Transmembrane helix</keyword>
<feature type="transmembrane region" description="Helical" evidence="5">
    <location>
        <begin position="67"/>
        <end position="87"/>
    </location>
</feature>
<evidence type="ECO:0000313" key="6">
    <source>
        <dbReference type="EMBL" id="MDN3724051.1"/>
    </source>
</evidence>
<organism evidence="6 7">
    <name type="scientific">Aequorivita aurantiaca</name>
    <dbReference type="NCBI Taxonomy" id="3053356"/>
    <lineage>
        <taxon>Bacteria</taxon>
        <taxon>Pseudomonadati</taxon>
        <taxon>Bacteroidota</taxon>
        <taxon>Flavobacteriia</taxon>
        <taxon>Flavobacteriales</taxon>
        <taxon>Flavobacteriaceae</taxon>
        <taxon>Aequorivita</taxon>
    </lineage>
</organism>
<dbReference type="PANTHER" id="PTHR10361">
    <property type="entry name" value="SODIUM-BILE ACID COTRANSPORTER"/>
    <property type="match status" value="1"/>
</dbReference>
<name>A0ABT8DFD1_9FLAO</name>
<feature type="transmembrane region" description="Helical" evidence="5">
    <location>
        <begin position="170"/>
        <end position="187"/>
    </location>
</feature>
<sequence length="287" mass="31088">MDSISTIILAGSLIIIMLGMGLTLQAADFKRIFRYPKAIFIGLVNQLLLLPLIGFCITLLFPMQPEIAIGVMILAACPGGPTSNLISHLAKADLALSVTLTAFSSLITILTIPFIVNFALEYFLGVGQMVELDILSTIVQIFVIVVIPIIIGILIRKYCPNFADRMEKPVRIASGAVLALIIVGLIIKERANFFSYFEQAGMAALQLNIVTMFLGYFSAKLFGLGIKAARSIAIESGIQNGTLAITIAVVLLQNASFAIVPAVYSLLMFVTGGILIYWVNRKINLLF</sequence>
<evidence type="ECO:0000256" key="5">
    <source>
        <dbReference type="SAM" id="Phobius"/>
    </source>
</evidence>
<evidence type="ECO:0000256" key="3">
    <source>
        <dbReference type="ARBA" id="ARBA00022989"/>
    </source>
</evidence>
<comment type="subcellular location">
    <subcellularLocation>
        <location evidence="1">Membrane</location>
        <topology evidence="1">Multi-pass membrane protein</topology>
    </subcellularLocation>
</comment>
<feature type="transmembrane region" description="Helical" evidence="5">
    <location>
        <begin position="231"/>
        <end position="252"/>
    </location>
</feature>
<comment type="caution">
    <text evidence="6">The sequence shown here is derived from an EMBL/GenBank/DDBJ whole genome shotgun (WGS) entry which is preliminary data.</text>
</comment>
<feature type="transmembrane region" description="Helical" evidence="5">
    <location>
        <begin position="138"/>
        <end position="158"/>
    </location>
</feature>
<dbReference type="InterPro" id="IPR002657">
    <property type="entry name" value="BilAc:Na_symport/Acr3"/>
</dbReference>
<dbReference type="PANTHER" id="PTHR10361:SF24">
    <property type="entry name" value="P3 PROTEIN"/>
    <property type="match status" value="1"/>
</dbReference>
<dbReference type="InterPro" id="IPR038770">
    <property type="entry name" value="Na+/solute_symporter_sf"/>
</dbReference>
<evidence type="ECO:0000256" key="2">
    <source>
        <dbReference type="ARBA" id="ARBA00022692"/>
    </source>
</evidence>
<proteinExistence type="predicted"/>
<accession>A0ABT8DFD1</accession>
<feature type="transmembrane region" description="Helical" evidence="5">
    <location>
        <begin position="199"/>
        <end position="219"/>
    </location>
</feature>
<dbReference type="InterPro" id="IPR004710">
    <property type="entry name" value="Bilac:Na_transpt"/>
</dbReference>
<dbReference type="Proteomes" id="UP001244787">
    <property type="component" value="Unassembled WGS sequence"/>
</dbReference>
<dbReference type="EMBL" id="JAUGQQ010000003">
    <property type="protein sequence ID" value="MDN3724051.1"/>
    <property type="molecule type" value="Genomic_DNA"/>
</dbReference>
<protein>
    <submittedName>
        <fullName evidence="6">Bile acid:sodium symporter family protein</fullName>
    </submittedName>
</protein>
<reference evidence="6 7" key="1">
    <citation type="submission" date="2023-06" db="EMBL/GenBank/DDBJ databases">
        <authorList>
            <person name="Ye Y.-Q."/>
            <person name="Du Z.-J."/>
        </authorList>
    </citation>
    <scope>NUCLEOTIDE SEQUENCE [LARGE SCALE GENOMIC DNA]</scope>
    <source>
        <strain evidence="6 7">SDUM287046</strain>
    </source>
</reference>
<feature type="transmembrane region" description="Helical" evidence="5">
    <location>
        <begin position="94"/>
        <end position="118"/>
    </location>
</feature>
<feature type="transmembrane region" description="Helical" evidence="5">
    <location>
        <begin position="39"/>
        <end position="61"/>
    </location>
</feature>
<keyword evidence="4 5" id="KW-0472">Membrane</keyword>
<evidence type="ECO:0000313" key="7">
    <source>
        <dbReference type="Proteomes" id="UP001244787"/>
    </source>
</evidence>
<keyword evidence="2 5" id="KW-0812">Transmembrane</keyword>
<evidence type="ECO:0000256" key="4">
    <source>
        <dbReference type="ARBA" id="ARBA00023136"/>
    </source>
</evidence>
<feature type="transmembrane region" description="Helical" evidence="5">
    <location>
        <begin position="258"/>
        <end position="279"/>
    </location>
</feature>
<evidence type="ECO:0000256" key="1">
    <source>
        <dbReference type="ARBA" id="ARBA00004141"/>
    </source>
</evidence>
<dbReference type="RefSeq" id="WP_290254144.1">
    <property type="nucleotide sequence ID" value="NZ_JAUGQQ010000003.1"/>
</dbReference>
<feature type="transmembrane region" description="Helical" evidence="5">
    <location>
        <begin position="6"/>
        <end position="27"/>
    </location>
</feature>
<dbReference type="Pfam" id="PF01758">
    <property type="entry name" value="SBF"/>
    <property type="match status" value="1"/>
</dbReference>
<gene>
    <name evidence="6" type="ORF">QRD02_06625</name>
</gene>
<keyword evidence="7" id="KW-1185">Reference proteome</keyword>